<evidence type="ECO:0000313" key="3">
    <source>
        <dbReference type="Proteomes" id="UP000054016"/>
    </source>
</evidence>
<feature type="compositionally biased region" description="Basic and acidic residues" evidence="1">
    <location>
        <begin position="40"/>
        <end position="53"/>
    </location>
</feature>
<gene>
    <name evidence="2" type="ORF">AC478_03255</name>
</gene>
<evidence type="ECO:0000313" key="2">
    <source>
        <dbReference type="EMBL" id="KON31125.1"/>
    </source>
</evidence>
<evidence type="ECO:0000256" key="1">
    <source>
        <dbReference type="SAM" id="MobiDB-lite"/>
    </source>
</evidence>
<protein>
    <submittedName>
        <fullName evidence="2">Uncharacterized protein</fullName>
    </submittedName>
</protein>
<dbReference type="AlphaFoldDB" id="A0A0M0BRX3"/>
<proteinExistence type="predicted"/>
<comment type="caution">
    <text evidence="2">The sequence shown here is derived from an EMBL/GenBank/DDBJ whole genome shotgun (WGS) entry which is preliminary data.</text>
</comment>
<feature type="region of interest" description="Disordered" evidence="1">
    <location>
        <begin position="40"/>
        <end position="63"/>
    </location>
</feature>
<sequence>DGVVVVGLIYQYEVLVQFLLGLSAGAATGLAIHVAHHISEENEHDGENKEKKPSMFGLQAKRQ</sequence>
<feature type="non-terminal residue" evidence="2">
    <location>
        <position position="1"/>
    </location>
</feature>
<reference evidence="3" key="1">
    <citation type="submission" date="2015-06" db="EMBL/GenBank/DDBJ databases">
        <title>New insights into the roles of widespread benthic archaea in carbon and nitrogen cycling.</title>
        <authorList>
            <person name="Lazar C.S."/>
            <person name="Baker B.J."/>
            <person name="Seitz K.W."/>
            <person name="Hyde A.S."/>
            <person name="Dick G.J."/>
            <person name="Hinrichs K.-U."/>
            <person name="Teske A.P."/>
        </authorList>
    </citation>
    <scope>NUCLEOTIDE SEQUENCE [LARGE SCALE GENOMIC DNA]</scope>
</reference>
<name>A0A0M0BRX3_9ARCH</name>
<accession>A0A0M0BRX3</accession>
<organism evidence="2 3">
    <name type="scientific">miscellaneous Crenarchaeota group-1 archaeon SG8-32-3</name>
    <dbReference type="NCBI Taxonomy" id="1685125"/>
    <lineage>
        <taxon>Archaea</taxon>
        <taxon>Candidatus Bathyarchaeota</taxon>
        <taxon>MCG-1</taxon>
    </lineage>
</organism>
<dbReference type="Proteomes" id="UP000054016">
    <property type="component" value="Unassembled WGS sequence"/>
</dbReference>
<dbReference type="EMBL" id="LFWV01000042">
    <property type="protein sequence ID" value="KON31125.1"/>
    <property type="molecule type" value="Genomic_DNA"/>
</dbReference>